<dbReference type="AlphaFoldDB" id="A0AAV4P9Z2"/>
<reference evidence="1 2" key="1">
    <citation type="submission" date="2021-06" db="EMBL/GenBank/DDBJ databases">
        <title>Caerostris extrusa draft genome.</title>
        <authorList>
            <person name="Kono N."/>
            <person name="Arakawa K."/>
        </authorList>
    </citation>
    <scope>NUCLEOTIDE SEQUENCE [LARGE SCALE GENOMIC DNA]</scope>
</reference>
<evidence type="ECO:0000313" key="1">
    <source>
        <dbReference type="EMBL" id="GIX92991.1"/>
    </source>
</evidence>
<organism evidence="1 2">
    <name type="scientific">Caerostris extrusa</name>
    <name type="common">Bark spider</name>
    <name type="synonym">Caerostris bankana</name>
    <dbReference type="NCBI Taxonomy" id="172846"/>
    <lineage>
        <taxon>Eukaryota</taxon>
        <taxon>Metazoa</taxon>
        <taxon>Ecdysozoa</taxon>
        <taxon>Arthropoda</taxon>
        <taxon>Chelicerata</taxon>
        <taxon>Arachnida</taxon>
        <taxon>Araneae</taxon>
        <taxon>Araneomorphae</taxon>
        <taxon>Entelegynae</taxon>
        <taxon>Araneoidea</taxon>
        <taxon>Araneidae</taxon>
        <taxon>Caerostris</taxon>
    </lineage>
</organism>
<name>A0AAV4P9Z2_CAEEX</name>
<gene>
    <name evidence="1" type="ORF">CEXT_349221</name>
</gene>
<evidence type="ECO:0000313" key="2">
    <source>
        <dbReference type="Proteomes" id="UP001054945"/>
    </source>
</evidence>
<sequence>MLKPKKNLRILANVYNNSVKTLGITSIKMLRSLWSSSLCNAQKLRQSNKFFPFFHANSSLFSDNPLKCDCLMKWVITDKPESLRGKCEMPKDKQGKNLKDLELEDFHCHLM</sequence>
<comment type="caution">
    <text evidence="1">The sequence shown here is derived from an EMBL/GenBank/DDBJ whole genome shotgun (WGS) entry which is preliminary data.</text>
</comment>
<dbReference type="Proteomes" id="UP001054945">
    <property type="component" value="Unassembled WGS sequence"/>
</dbReference>
<dbReference type="EMBL" id="BPLR01004178">
    <property type="protein sequence ID" value="GIX92991.1"/>
    <property type="molecule type" value="Genomic_DNA"/>
</dbReference>
<dbReference type="InterPro" id="IPR032675">
    <property type="entry name" value="LRR_dom_sf"/>
</dbReference>
<protein>
    <submittedName>
        <fullName evidence="1">Uncharacterized protein</fullName>
    </submittedName>
</protein>
<proteinExistence type="predicted"/>
<accession>A0AAV4P9Z2</accession>
<dbReference type="Gene3D" id="3.80.10.10">
    <property type="entry name" value="Ribonuclease Inhibitor"/>
    <property type="match status" value="1"/>
</dbReference>
<keyword evidence="2" id="KW-1185">Reference proteome</keyword>